<gene>
    <name evidence="2" type="ORF">P154DRAFT_101084</name>
</gene>
<dbReference type="Proteomes" id="UP000799779">
    <property type="component" value="Unassembled WGS sequence"/>
</dbReference>
<evidence type="ECO:0000313" key="2">
    <source>
        <dbReference type="EMBL" id="KAF2003264.1"/>
    </source>
</evidence>
<proteinExistence type="predicted"/>
<accession>A0A6A5WQR6</accession>
<dbReference type="EMBL" id="ML977573">
    <property type="protein sequence ID" value="KAF2003264.1"/>
    <property type="molecule type" value="Genomic_DNA"/>
</dbReference>
<feature type="compositionally biased region" description="Polar residues" evidence="1">
    <location>
        <begin position="146"/>
        <end position="166"/>
    </location>
</feature>
<name>A0A6A5WQR6_9PLEO</name>
<organism evidence="2 3">
    <name type="scientific">Amniculicola lignicola CBS 123094</name>
    <dbReference type="NCBI Taxonomy" id="1392246"/>
    <lineage>
        <taxon>Eukaryota</taxon>
        <taxon>Fungi</taxon>
        <taxon>Dikarya</taxon>
        <taxon>Ascomycota</taxon>
        <taxon>Pezizomycotina</taxon>
        <taxon>Dothideomycetes</taxon>
        <taxon>Pleosporomycetidae</taxon>
        <taxon>Pleosporales</taxon>
        <taxon>Amniculicolaceae</taxon>
        <taxon>Amniculicola</taxon>
    </lineage>
</organism>
<reference evidence="2" key="1">
    <citation type="journal article" date="2020" name="Stud. Mycol.">
        <title>101 Dothideomycetes genomes: a test case for predicting lifestyles and emergence of pathogens.</title>
        <authorList>
            <person name="Haridas S."/>
            <person name="Albert R."/>
            <person name="Binder M."/>
            <person name="Bloem J."/>
            <person name="Labutti K."/>
            <person name="Salamov A."/>
            <person name="Andreopoulos B."/>
            <person name="Baker S."/>
            <person name="Barry K."/>
            <person name="Bills G."/>
            <person name="Bluhm B."/>
            <person name="Cannon C."/>
            <person name="Castanera R."/>
            <person name="Culley D."/>
            <person name="Daum C."/>
            <person name="Ezra D."/>
            <person name="Gonzalez J."/>
            <person name="Henrissat B."/>
            <person name="Kuo A."/>
            <person name="Liang C."/>
            <person name="Lipzen A."/>
            <person name="Lutzoni F."/>
            <person name="Magnuson J."/>
            <person name="Mondo S."/>
            <person name="Nolan M."/>
            <person name="Ohm R."/>
            <person name="Pangilinan J."/>
            <person name="Park H.-J."/>
            <person name="Ramirez L."/>
            <person name="Alfaro M."/>
            <person name="Sun H."/>
            <person name="Tritt A."/>
            <person name="Yoshinaga Y."/>
            <person name="Zwiers L.-H."/>
            <person name="Turgeon B."/>
            <person name="Goodwin S."/>
            <person name="Spatafora J."/>
            <person name="Crous P."/>
            <person name="Grigoriev I."/>
        </authorList>
    </citation>
    <scope>NUCLEOTIDE SEQUENCE</scope>
    <source>
        <strain evidence="2">CBS 123094</strain>
    </source>
</reference>
<dbReference type="AlphaFoldDB" id="A0A6A5WQR6"/>
<feature type="region of interest" description="Disordered" evidence="1">
    <location>
        <begin position="144"/>
        <end position="184"/>
    </location>
</feature>
<sequence>MLTKLARIHTKRCHMFSDPLGKLTLHYSNWPIKFTKFVITPATPHHPEGLIYEIRLSPVAHLSPHVRGAELSSSPFPHPHVRKRNIQIPSTKVDSAHGAPGALASAKIRHRLTFSRPGSPGTTTQPVTSFQSSLNGRVAQHAQPLLQPSSAQPDSTYTAEASSHRSSLCHPPYEVRPNRLTPAS</sequence>
<evidence type="ECO:0000313" key="3">
    <source>
        <dbReference type="Proteomes" id="UP000799779"/>
    </source>
</evidence>
<evidence type="ECO:0000256" key="1">
    <source>
        <dbReference type="SAM" id="MobiDB-lite"/>
    </source>
</evidence>
<keyword evidence="3" id="KW-1185">Reference proteome</keyword>
<protein>
    <submittedName>
        <fullName evidence="2">Uncharacterized protein</fullName>
    </submittedName>
</protein>